<sequence>MPTTPDGSPAPRPGLEMLELCRTMRDTTPVVRDPASGAYQVFRYDDAVSVLSDHDTFSSDFTAVFPEATQLMEGHIGTLDPPRHQQLRRLVSQAFTPRAVAQLEERVERIAEELLDRVPKKTELELVDDFAYALPLTVITEMLGVPAEDRPLFKQWADQLYKNGQFDTKNESSVSAAEAFHDYLLDLVVQRRKAPRPGLLSDLLAAEVDGESLTDREIAGFATVLLLAGHVTVTLWLGNTFLCLQEHPEVERTLRADPDAIPAALEEVLRYRSPVSIVPRVTKKQVELRGTTIEAGQVVVCAVLSANHDERQFDRPDEFLIDRNPNPHIAFSKGIHFCFGAPLARLEAHVALRVLLRRFSSFRIDPDRPMQWHPDPTMSGPKSLHLLVEPA</sequence>
<gene>
    <name evidence="3" type="ORF">NGF19_22625</name>
</gene>
<comment type="similarity">
    <text evidence="1 2">Belongs to the cytochrome P450 family.</text>
</comment>
<keyword evidence="2" id="KW-0349">Heme</keyword>
<dbReference type="PANTHER" id="PTHR46696">
    <property type="entry name" value="P450, PUTATIVE (EUROFUNG)-RELATED"/>
    <property type="match status" value="1"/>
</dbReference>
<dbReference type="InterPro" id="IPR001128">
    <property type="entry name" value="Cyt_P450"/>
</dbReference>
<proteinExistence type="inferred from homology"/>
<dbReference type="Proteomes" id="UP001523219">
    <property type="component" value="Unassembled WGS sequence"/>
</dbReference>
<accession>A0ABT0ZJ08</accession>
<dbReference type="PROSITE" id="PS00086">
    <property type="entry name" value="CYTOCHROME_P450"/>
    <property type="match status" value="1"/>
</dbReference>
<keyword evidence="2" id="KW-0479">Metal-binding</keyword>
<dbReference type="InterPro" id="IPR036396">
    <property type="entry name" value="Cyt_P450_sf"/>
</dbReference>
<evidence type="ECO:0000256" key="1">
    <source>
        <dbReference type="ARBA" id="ARBA00010617"/>
    </source>
</evidence>
<comment type="caution">
    <text evidence="3">The sequence shown here is derived from an EMBL/GenBank/DDBJ whole genome shotgun (WGS) entry which is preliminary data.</text>
</comment>
<dbReference type="InterPro" id="IPR017972">
    <property type="entry name" value="Cyt_P450_CS"/>
</dbReference>
<keyword evidence="2" id="KW-0408">Iron</keyword>
<evidence type="ECO:0000256" key="2">
    <source>
        <dbReference type="RuleBase" id="RU000461"/>
    </source>
</evidence>
<protein>
    <submittedName>
        <fullName evidence="3">Cytochrome P450</fullName>
    </submittedName>
</protein>
<dbReference type="SUPFAM" id="SSF48264">
    <property type="entry name" value="Cytochrome P450"/>
    <property type="match status" value="1"/>
</dbReference>
<reference evidence="3 4" key="1">
    <citation type="submission" date="2022-05" db="EMBL/GenBank/DDBJ databases">
        <title>Streptomyces sp. nov. RY43-2 isolated from soil of a peat swamp forest.</title>
        <authorList>
            <person name="Kanchanasin P."/>
            <person name="Tanasupawat S."/>
            <person name="Phongsopitanun W."/>
        </authorList>
    </citation>
    <scope>NUCLEOTIDE SEQUENCE [LARGE SCALE GENOMIC DNA]</scope>
    <source>
        <strain evidence="3 4">RY43-2</strain>
    </source>
</reference>
<keyword evidence="2" id="KW-0503">Monooxygenase</keyword>
<keyword evidence="2" id="KW-0560">Oxidoreductase</keyword>
<name>A0ABT0ZJ08_9ACTN</name>
<dbReference type="EMBL" id="JAMWMR010000022">
    <property type="protein sequence ID" value="MCN9243548.1"/>
    <property type="molecule type" value="Genomic_DNA"/>
</dbReference>
<dbReference type="InterPro" id="IPR002397">
    <property type="entry name" value="Cyt_P450_B"/>
</dbReference>
<dbReference type="PANTHER" id="PTHR46696:SF1">
    <property type="entry name" value="CYTOCHROME P450 YJIB-RELATED"/>
    <property type="match status" value="1"/>
</dbReference>
<keyword evidence="4" id="KW-1185">Reference proteome</keyword>
<dbReference type="PRINTS" id="PR00359">
    <property type="entry name" value="BP450"/>
</dbReference>
<evidence type="ECO:0000313" key="3">
    <source>
        <dbReference type="EMBL" id="MCN9243548.1"/>
    </source>
</evidence>
<dbReference type="Pfam" id="PF00067">
    <property type="entry name" value="p450"/>
    <property type="match status" value="1"/>
</dbReference>
<organism evidence="3 4">
    <name type="scientific">Streptomyces macrolidinus</name>
    <dbReference type="NCBI Taxonomy" id="2952607"/>
    <lineage>
        <taxon>Bacteria</taxon>
        <taxon>Bacillati</taxon>
        <taxon>Actinomycetota</taxon>
        <taxon>Actinomycetes</taxon>
        <taxon>Kitasatosporales</taxon>
        <taxon>Streptomycetaceae</taxon>
        <taxon>Streptomyces</taxon>
    </lineage>
</organism>
<dbReference type="Gene3D" id="1.10.630.10">
    <property type="entry name" value="Cytochrome P450"/>
    <property type="match status" value="1"/>
</dbReference>
<dbReference type="RefSeq" id="WP_252426973.1">
    <property type="nucleotide sequence ID" value="NZ_JAMWMR010000022.1"/>
</dbReference>
<evidence type="ECO:0000313" key="4">
    <source>
        <dbReference type="Proteomes" id="UP001523219"/>
    </source>
</evidence>
<dbReference type="CDD" id="cd11032">
    <property type="entry name" value="P450_EryK-like"/>
    <property type="match status" value="1"/>
</dbReference>